<dbReference type="eggNOG" id="COG1292">
    <property type="taxonomic scope" value="Bacteria"/>
</dbReference>
<keyword evidence="6 7" id="KW-0472">Membrane</keyword>
<dbReference type="EMBL" id="CP001087">
    <property type="protein sequence ID" value="ACN14026.1"/>
    <property type="molecule type" value="Genomic_DNA"/>
</dbReference>
<dbReference type="GO" id="GO:0022857">
    <property type="term" value="F:transmembrane transporter activity"/>
    <property type="evidence" value="ECO:0007669"/>
    <property type="project" value="InterPro"/>
</dbReference>
<dbReference type="PANTHER" id="PTHR30047:SF11">
    <property type="entry name" value="L-CARNITINE_GAMMA-BUTYROBETAINE ANTIPORTER"/>
    <property type="match status" value="1"/>
</dbReference>
<evidence type="ECO:0000313" key="8">
    <source>
        <dbReference type="EMBL" id="ACN14026.1"/>
    </source>
</evidence>
<feature type="transmembrane region" description="Helical" evidence="7">
    <location>
        <begin position="319"/>
        <end position="337"/>
    </location>
</feature>
<feature type="transmembrane region" description="Helical" evidence="7">
    <location>
        <begin position="230"/>
        <end position="252"/>
    </location>
</feature>
<dbReference type="GO" id="GO:0005886">
    <property type="term" value="C:plasma membrane"/>
    <property type="evidence" value="ECO:0007669"/>
    <property type="project" value="UniProtKB-SubCell"/>
</dbReference>
<accession>C0QKF5</accession>
<dbReference type="InterPro" id="IPR000060">
    <property type="entry name" value="BCCT_transptr"/>
</dbReference>
<feature type="transmembrane region" description="Helical" evidence="7">
    <location>
        <begin position="264"/>
        <end position="284"/>
    </location>
</feature>
<organism evidence="8 9">
    <name type="scientific">Desulforapulum autotrophicum (strain ATCC 43914 / DSM 3382 / VKM B-1955 / HRM2)</name>
    <name type="common">Desulfobacterium autotrophicum</name>
    <dbReference type="NCBI Taxonomy" id="177437"/>
    <lineage>
        <taxon>Bacteria</taxon>
        <taxon>Pseudomonadati</taxon>
        <taxon>Thermodesulfobacteriota</taxon>
        <taxon>Desulfobacteria</taxon>
        <taxon>Desulfobacterales</taxon>
        <taxon>Desulfobacteraceae</taxon>
        <taxon>Desulforapulum</taxon>
    </lineage>
</organism>
<evidence type="ECO:0000256" key="3">
    <source>
        <dbReference type="ARBA" id="ARBA00022475"/>
    </source>
</evidence>
<dbReference type="HOGENOM" id="CLU_010118_6_0_7"/>
<feature type="transmembrane region" description="Helical" evidence="7">
    <location>
        <begin position="148"/>
        <end position="167"/>
    </location>
</feature>
<evidence type="ECO:0000256" key="2">
    <source>
        <dbReference type="ARBA" id="ARBA00022448"/>
    </source>
</evidence>
<protein>
    <submittedName>
        <fullName evidence="8">OpuD4</fullName>
    </submittedName>
</protein>
<feature type="transmembrane region" description="Helical" evidence="7">
    <location>
        <begin position="15"/>
        <end position="33"/>
    </location>
</feature>
<dbReference type="Pfam" id="PF02028">
    <property type="entry name" value="BCCT"/>
    <property type="match status" value="1"/>
</dbReference>
<dbReference type="Proteomes" id="UP000000442">
    <property type="component" value="Chromosome"/>
</dbReference>
<evidence type="ECO:0000256" key="1">
    <source>
        <dbReference type="ARBA" id="ARBA00004651"/>
    </source>
</evidence>
<dbReference type="PANTHER" id="PTHR30047">
    <property type="entry name" value="HIGH-AFFINITY CHOLINE TRANSPORT PROTEIN-RELATED"/>
    <property type="match status" value="1"/>
</dbReference>
<feature type="transmembrane region" description="Helical" evidence="7">
    <location>
        <begin position="53"/>
        <end position="73"/>
    </location>
</feature>
<evidence type="ECO:0000256" key="4">
    <source>
        <dbReference type="ARBA" id="ARBA00022692"/>
    </source>
</evidence>
<dbReference type="PROSITE" id="PS01303">
    <property type="entry name" value="BCCT"/>
    <property type="match status" value="1"/>
</dbReference>
<keyword evidence="4 7" id="KW-0812">Transmembrane</keyword>
<feature type="transmembrane region" description="Helical" evidence="7">
    <location>
        <begin position="476"/>
        <end position="496"/>
    </location>
</feature>
<evidence type="ECO:0000313" key="9">
    <source>
        <dbReference type="Proteomes" id="UP000000442"/>
    </source>
</evidence>
<feature type="transmembrane region" description="Helical" evidence="7">
    <location>
        <begin position="451"/>
        <end position="470"/>
    </location>
</feature>
<dbReference type="InterPro" id="IPR018093">
    <property type="entry name" value="BCCT_CS"/>
</dbReference>
<keyword evidence="2" id="KW-0813">Transport</keyword>
<comment type="subcellular location">
    <subcellularLocation>
        <location evidence="1">Cell membrane</location>
        <topology evidence="1">Multi-pass membrane protein</topology>
    </subcellularLocation>
</comment>
<evidence type="ECO:0000256" key="7">
    <source>
        <dbReference type="SAM" id="Phobius"/>
    </source>
</evidence>
<proteinExistence type="predicted"/>
<feature type="transmembrane region" description="Helical" evidence="7">
    <location>
        <begin position="349"/>
        <end position="372"/>
    </location>
</feature>
<dbReference type="OrthoDB" id="9775735at2"/>
<gene>
    <name evidence="8" type="primary">opuD4</name>
    <name evidence="8" type="ordered locus">HRM2_09130</name>
</gene>
<evidence type="ECO:0000256" key="6">
    <source>
        <dbReference type="ARBA" id="ARBA00023136"/>
    </source>
</evidence>
<name>C0QKF5_DESAH</name>
<keyword evidence="5 7" id="KW-1133">Transmembrane helix</keyword>
<dbReference type="KEGG" id="dat:HRM2_09130"/>
<dbReference type="RefSeq" id="WP_012663266.1">
    <property type="nucleotide sequence ID" value="NC_012108.1"/>
</dbReference>
<keyword evidence="3" id="KW-1003">Cell membrane</keyword>
<evidence type="ECO:0000256" key="5">
    <source>
        <dbReference type="ARBA" id="ARBA00022989"/>
    </source>
</evidence>
<reference evidence="8 9" key="1">
    <citation type="journal article" date="2009" name="Environ. Microbiol.">
        <title>Genome sequence of Desulfobacterium autotrophicum HRM2, a marine sulfate reducer oxidizing organic carbon completely to carbon dioxide.</title>
        <authorList>
            <person name="Strittmatter A.W."/>
            <person name="Liesegang H."/>
            <person name="Rabus R."/>
            <person name="Decker I."/>
            <person name="Amann J."/>
            <person name="Andres S."/>
            <person name="Henne A."/>
            <person name="Fricke W.F."/>
            <person name="Martinez-Arias R."/>
            <person name="Bartels D."/>
            <person name="Goesmann A."/>
            <person name="Krause L."/>
            <person name="Puehler A."/>
            <person name="Klenk H.P."/>
            <person name="Richter M."/>
            <person name="Schuler M."/>
            <person name="Gloeckner F.O."/>
            <person name="Meyerdierks A."/>
            <person name="Gottschalk G."/>
            <person name="Amann R."/>
        </authorList>
    </citation>
    <scope>NUCLEOTIDE SEQUENCE [LARGE SCALE GENOMIC DNA]</scope>
    <source>
        <strain evidence="9">ATCC 43914 / DSM 3382 / HRM2</strain>
    </source>
</reference>
<feature type="transmembrane region" description="Helical" evidence="7">
    <location>
        <begin position="93"/>
        <end position="114"/>
    </location>
</feature>
<dbReference type="NCBIfam" id="TIGR00842">
    <property type="entry name" value="bcct"/>
    <property type="match status" value="1"/>
</dbReference>
<dbReference type="AlphaFoldDB" id="C0QKF5"/>
<keyword evidence="9" id="KW-1185">Reference proteome</keyword>
<feature type="transmembrane region" description="Helical" evidence="7">
    <location>
        <begin position="188"/>
        <end position="210"/>
    </location>
</feature>
<sequence length="549" mass="60348">MLDPKPDSTLKTEPVLFFSALALILVTCIPIILYQDKALTVLIEIRKFFTGPLGWMFLLFGVSSVLFLVWMIFGPYRNVKLGGKDEEPEFSTISWIAMLFCCGIGTGLIYWAFIEPIYYLQSPPFGIAPGTVEAKEWAAAYGIFHWGYVPWAITCGFGIPIAYSYYVRKTPRLSIGAAFDGHLGKHTWFTTVVDLLVMLAILGNVVTVLGLGTPMLSATIAKFIGIEPSFHLDLTVVAIWTILFCCSCYFGLKKGIKLLSNLNLVLALAVMVLVLSVGPTSFILNTFMNSLGLVFQNTIRMCFNTDTVGATGWPQDWTIFFWAWWLGAAPFVGVFLAKISKGRTLRQMAIAPLVWGPLGCAIFFGVFGGYSLHTELFGEQSMTTMMAAMGPAKTIATMIAALPLGQIMLPLFIVLMFIFCATTLDSASYVLATVSTKELPIGTEPARWNRMFWSVINGVAAISLMLLGGLKPLQAVAVLTAFPLMFIMLGAGYFLVKDLKFQADLEAGTVPTMEYLKLQTELEEIATQSMEPVDKKVLVTPGTREHILA</sequence>